<dbReference type="InterPro" id="IPR013785">
    <property type="entry name" value="Aldolase_TIM"/>
</dbReference>
<evidence type="ECO:0000256" key="3">
    <source>
        <dbReference type="ARBA" id="ARBA00022643"/>
    </source>
</evidence>
<dbReference type="PIRSF" id="PIRSF000138">
    <property type="entry name" value="Al-hdrx_acd_dh"/>
    <property type="match status" value="1"/>
</dbReference>
<evidence type="ECO:0000313" key="7">
    <source>
        <dbReference type="EMBL" id="GAA1858134.1"/>
    </source>
</evidence>
<keyword evidence="4" id="KW-0560">Oxidoreductase</keyword>
<organism evidence="7 8">
    <name type="scientific">Pseudonocardia ailaonensis</name>
    <dbReference type="NCBI Taxonomy" id="367279"/>
    <lineage>
        <taxon>Bacteria</taxon>
        <taxon>Bacillati</taxon>
        <taxon>Actinomycetota</taxon>
        <taxon>Actinomycetes</taxon>
        <taxon>Pseudonocardiales</taxon>
        <taxon>Pseudonocardiaceae</taxon>
        <taxon>Pseudonocardia</taxon>
    </lineage>
</organism>
<keyword evidence="2" id="KW-0285">Flavoprotein</keyword>
<dbReference type="PANTHER" id="PTHR10578">
    <property type="entry name" value="S -2-HYDROXY-ACID OXIDASE-RELATED"/>
    <property type="match status" value="1"/>
</dbReference>
<comment type="similarity">
    <text evidence="5">Belongs to the FMN-dependent alpha-hydroxy acid dehydrogenase family.</text>
</comment>
<evidence type="ECO:0000313" key="8">
    <source>
        <dbReference type="Proteomes" id="UP001500449"/>
    </source>
</evidence>
<dbReference type="Pfam" id="PF01070">
    <property type="entry name" value="FMN_dh"/>
    <property type="match status" value="1"/>
</dbReference>
<evidence type="ECO:0000256" key="5">
    <source>
        <dbReference type="ARBA" id="ARBA00024042"/>
    </source>
</evidence>
<protein>
    <submittedName>
        <fullName evidence="7">Alpha-hydroxy acid oxidase</fullName>
    </submittedName>
</protein>
<dbReference type="PANTHER" id="PTHR10578:SF107">
    <property type="entry name" value="2-HYDROXYACID OXIDASE 1"/>
    <property type="match status" value="1"/>
</dbReference>
<accession>A0ABN2NB96</accession>
<dbReference type="InterPro" id="IPR037396">
    <property type="entry name" value="FMN_HAD"/>
</dbReference>
<dbReference type="RefSeq" id="WP_344419842.1">
    <property type="nucleotide sequence ID" value="NZ_BAAAQK010000016.1"/>
</dbReference>
<evidence type="ECO:0000256" key="1">
    <source>
        <dbReference type="ARBA" id="ARBA00001917"/>
    </source>
</evidence>
<dbReference type="EMBL" id="BAAAQK010000016">
    <property type="protein sequence ID" value="GAA1858134.1"/>
    <property type="molecule type" value="Genomic_DNA"/>
</dbReference>
<feature type="domain" description="FMN hydroxy acid dehydrogenase" evidence="6">
    <location>
        <begin position="1"/>
        <end position="375"/>
    </location>
</feature>
<gene>
    <name evidence="7" type="ORF">GCM10009836_42890</name>
</gene>
<evidence type="ECO:0000256" key="2">
    <source>
        <dbReference type="ARBA" id="ARBA00022630"/>
    </source>
</evidence>
<dbReference type="PROSITE" id="PS51349">
    <property type="entry name" value="FMN_HYDROXY_ACID_DH_2"/>
    <property type="match status" value="1"/>
</dbReference>
<comment type="caution">
    <text evidence="7">The sequence shown here is derived from an EMBL/GenBank/DDBJ whole genome shotgun (WGS) entry which is preliminary data.</text>
</comment>
<name>A0ABN2NB96_9PSEU</name>
<dbReference type="CDD" id="cd02809">
    <property type="entry name" value="alpha_hydroxyacid_oxid_FMN"/>
    <property type="match status" value="1"/>
</dbReference>
<dbReference type="InterPro" id="IPR012133">
    <property type="entry name" value="Alpha-hydoxy_acid_DH_FMN"/>
</dbReference>
<sequence length="413" mass="44652">MSDLLTIEDFEARSREILPRQLFDVIFGGYGVSGFEGNSHSLDAFERCRTRPRVMTSVGTRHVGTSVLGTPISFPVMIGPAGNHQRAHPEGELATARGAAAAGTVFTLSVGSAYSIEEVAEAGDGPLWFQMYIFRNRELCRRLIGRAEDAGYKAIMVTVDHLGRSRERETRFAYDKHSEHRTIRTIDPARIQKNFQGMAGLDLDDAGPGTDPETWSDVYHGNFDGEFTWADLAWLRSCTSLPIVIKGIQTAEDALLARETGVDGIVVSNHGGHGSPDSKGTLEILPEVVDQAGSLMEVYLDGGVRKGADVLKALALGARAVLVGRATFWGLAVDGQEGVTTVLEILRRELDETMMLCGLADVRNASPGLVAFPGDSARLVDALGDLVRLHHAGDLSEEEFRSAKQALLAAGHR</sequence>
<proteinExistence type="inferred from homology"/>
<comment type="cofactor">
    <cofactor evidence="1">
        <name>FMN</name>
        <dbReference type="ChEBI" id="CHEBI:58210"/>
    </cofactor>
</comment>
<dbReference type="SUPFAM" id="SSF51395">
    <property type="entry name" value="FMN-linked oxidoreductases"/>
    <property type="match status" value="1"/>
</dbReference>
<dbReference type="Proteomes" id="UP001500449">
    <property type="component" value="Unassembled WGS sequence"/>
</dbReference>
<dbReference type="Gene3D" id="3.20.20.70">
    <property type="entry name" value="Aldolase class I"/>
    <property type="match status" value="1"/>
</dbReference>
<evidence type="ECO:0000256" key="4">
    <source>
        <dbReference type="ARBA" id="ARBA00023002"/>
    </source>
</evidence>
<dbReference type="InterPro" id="IPR000262">
    <property type="entry name" value="FMN-dep_DH"/>
</dbReference>
<evidence type="ECO:0000259" key="6">
    <source>
        <dbReference type="PROSITE" id="PS51349"/>
    </source>
</evidence>
<keyword evidence="8" id="KW-1185">Reference proteome</keyword>
<reference evidence="7 8" key="1">
    <citation type="journal article" date="2019" name="Int. J. Syst. Evol. Microbiol.">
        <title>The Global Catalogue of Microorganisms (GCM) 10K type strain sequencing project: providing services to taxonomists for standard genome sequencing and annotation.</title>
        <authorList>
            <consortium name="The Broad Institute Genomics Platform"/>
            <consortium name="The Broad Institute Genome Sequencing Center for Infectious Disease"/>
            <person name="Wu L."/>
            <person name="Ma J."/>
        </authorList>
    </citation>
    <scope>NUCLEOTIDE SEQUENCE [LARGE SCALE GENOMIC DNA]</scope>
    <source>
        <strain evidence="7 8">JCM 16009</strain>
    </source>
</reference>
<keyword evidence="3" id="KW-0288">FMN</keyword>